<feature type="disulfide bond" evidence="7">
    <location>
        <begin position="152"/>
        <end position="167"/>
    </location>
</feature>
<dbReference type="Gene3D" id="4.10.400.10">
    <property type="entry name" value="Low-density Lipoprotein Receptor"/>
    <property type="match status" value="3"/>
</dbReference>
<name>A0A4Y2KZ87_ARAVE</name>
<dbReference type="GO" id="GO:0005615">
    <property type="term" value="C:extracellular space"/>
    <property type="evidence" value="ECO:0007669"/>
    <property type="project" value="TreeGrafter"/>
</dbReference>
<keyword evidence="4 6" id="KW-1015">Disulfide bond</keyword>
<accession>A0A4Y2KZ87</accession>
<keyword evidence="5" id="KW-0170">Cobalt</keyword>
<dbReference type="Gene3D" id="1.50.10.20">
    <property type="match status" value="1"/>
</dbReference>
<keyword evidence="2" id="KW-0964">Secreted</keyword>
<reference evidence="8 9" key="1">
    <citation type="journal article" date="2019" name="Sci. Rep.">
        <title>Orb-weaving spider Araneus ventricosus genome elucidates the spidroin gene catalogue.</title>
        <authorList>
            <person name="Kono N."/>
            <person name="Nakamura H."/>
            <person name="Ohtoshi R."/>
            <person name="Moran D.A.P."/>
            <person name="Shinohara A."/>
            <person name="Yoshida Y."/>
            <person name="Fujiwara M."/>
            <person name="Mori M."/>
            <person name="Tomita M."/>
            <person name="Arakawa K."/>
        </authorList>
    </citation>
    <scope>NUCLEOTIDE SEQUENCE [LARGE SCALE GENOMIC DNA]</scope>
</reference>
<dbReference type="GO" id="GO:0015889">
    <property type="term" value="P:cobalamin transport"/>
    <property type="evidence" value="ECO:0007669"/>
    <property type="project" value="InterPro"/>
</dbReference>
<dbReference type="SUPFAM" id="SSF57424">
    <property type="entry name" value="LDL receptor-like module"/>
    <property type="match status" value="3"/>
</dbReference>
<dbReference type="EMBL" id="BGPR01005090">
    <property type="protein sequence ID" value="GBN06676.1"/>
    <property type="molecule type" value="Genomic_DNA"/>
</dbReference>
<evidence type="ECO:0000256" key="5">
    <source>
        <dbReference type="PIRSR" id="PIRSR602157-1"/>
    </source>
</evidence>
<organism evidence="8 9">
    <name type="scientific">Araneus ventricosus</name>
    <name type="common">Orbweaver spider</name>
    <name type="synonym">Epeira ventricosa</name>
    <dbReference type="NCBI Taxonomy" id="182803"/>
    <lineage>
        <taxon>Eukaryota</taxon>
        <taxon>Metazoa</taxon>
        <taxon>Ecdysozoa</taxon>
        <taxon>Arthropoda</taxon>
        <taxon>Chelicerata</taxon>
        <taxon>Arachnida</taxon>
        <taxon>Araneae</taxon>
        <taxon>Araneomorphae</taxon>
        <taxon>Entelegynae</taxon>
        <taxon>Araneoidea</taxon>
        <taxon>Araneidae</taxon>
        <taxon>Araneus</taxon>
    </lineage>
</organism>
<evidence type="ECO:0000313" key="9">
    <source>
        <dbReference type="Proteomes" id="UP000499080"/>
    </source>
</evidence>
<dbReference type="InterPro" id="IPR051588">
    <property type="entry name" value="Cobalamin_Transport"/>
</dbReference>
<dbReference type="InterPro" id="IPR036055">
    <property type="entry name" value="LDL_receptor-like_sf"/>
</dbReference>
<dbReference type="SMART" id="SM00192">
    <property type="entry name" value="LDLa"/>
    <property type="match status" value="3"/>
</dbReference>
<keyword evidence="8" id="KW-0675">Receptor</keyword>
<evidence type="ECO:0000313" key="8">
    <source>
        <dbReference type="EMBL" id="GBN06676.1"/>
    </source>
</evidence>
<dbReference type="InterPro" id="IPR023415">
    <property type="entry name" value="LDLR_class-A_CS"/>
</dbReference>
<proteinExistence type="predicted"/>
<dbReference type="PANTHER" id="PTHR10559:SF18">
    <property type="entry name" value="TRANSCOBALAMIN II"/>
    <property type="match status" value="1"/>
</dbReference>
<dbReference type="PANTHER" id="PTHR10559">
    <property type="entry name" value="TRANSCOBALAMIN-1/GASTRIC INTRINSIC FACTOR"/>
    <property type="match status" value="1"/>
</dbReference>
<dbReference type="GO" id="GO:0031419">
    <property type="term" value="F:cobalamin binding"/>
    <property type="evidence" value="ECO:0007669"/>
    <property type="project" value="InterPro"/>
</dbReference>
<keyword evidence="3" id="KW-0732">Signal</keyword>
<evidence type="ECO:0000256" key="6">
    <source>
        <dbReference type="PIRSR" id="PIRSR602157-2"/>
    </source>
</evidence>
<comment type="caution">
    <text evidence="8">The sequence shown here is derived from an EMBL/GenBank/DDBJ whole genome shotgun (WGS) entry which is preliminary data.</text>
</comment>
<feature type="disulfide bond" evidence="7">
    <location>
        <begin position="41"/>
        <end position="53"/>
    </location>
</feature>
<dbReference type="Pfam" id="PF00057">
    <property type="entry name" value="Ldl_recept_a"/>
    <property type="match status" value="1"/>
</dbReference>
<keyword evidence="9" id="KW-1185">Reference proteome</keyword>
<dbReference type="Gene3D" id="2.170.130.30">
    <property type="match status" value="1"/>
</dbReference>
<dbReference type="InterPro" id="IPR002172">
    <property type="entry name" value="LDrepeatLR_classA_rpt"/>
</dbReference>
<comment type="subcellular location">
    <subcellularLocation>
        <location evidence="1">Secreted</location>
    </subcellularLocation>
</comment>
<feature type="disulfide bond" evidence="6">
    <location>
        <begin position="302"/>
        <end position="341"/>
    </location>
</feature>
<gene>
    <name evidence="8" type="primary">yl_3</name>
    <name evidence="8" type="ORF">AVEN_56727_2</name>
</gene>
<evidence type="ECO:0000256" key="7">
    <source>
        <dbReference type="PROSITE-ProRule" id="PRU00124"/>
    </source>
</evidence>
<sequence>MVGIPSGLKLERKIRRTLKETSGKDNALRRLKPRFEATVPCSPSVFNCLNGKCIQRSWFCDNTDDCGDNSDERYCGGGDGEVQASCPFDWVLCPSMERCIPSEWMCDGTVDCGLKSEEIYCGGGHGEVPASCPSGWVHCPHMMRCIPSEWMCDGTVNCGENSEEIYCGEDVIKVPSVFKAKKKLETWFLQRRRLSSRKFKWGSQVHRIAVALHLANESTFDPGNGTGDEIRYELSLQLLHRLIKEERDETMTSQELALYIHALLVTCIDPKDFYGEDLVLKLRRRVETAGNYTNPFQIIVLCNAGDTMSARDVERVTATCDSHHRLSWADLQALGSMALACIASHTEGLVDKHNIDNMLQELKGQQLSNGTVVDLKTTALVTQTMFIHNFYKKGFDLIAAFQILIDSIDSLQESNSFLHAYYALPILSFKSLLNVTAAHCRKEPASEGEASEKALDADGKMIAVQYSVWIGDKKNLDRTCRLRIQANSTIYDAVEAAAIIDNRLNVKYIIVDGKPFINTLIGVEDDPEMGTYWFIYLKSSTSDEQPKIVEESPVDLKLLPDQEIILWYKSGPWNSPTLKQKTIESD</sequence>
<feature type="disulfide bond" evidence="7">
    <location>
        <begin position="106"/>
        <end position="121"/>
    </location>
</feature>
<dbReference type="Pfam" id="PF01122">
    <property type="entry name" value="Cobalamin_bind"/>
    <property type="match status" value="1"/>
</dbReference>
<dbReference type="OrthoDB" id="6423736at2759"/>
<dbReference type="InterPro" id="IPR002157">
    <property type="entry name" value="Cbl-bd_prot"/>
</dbReference>
<evidence type="ECO:0000256" key="4">
    <source>
        <dbReference type="ARBA" id="ARBA00023157"/>
    </source>
</evidence>
<evidence type="ECO:0000256" key="3">
    <source>
        <dbReference type="ARBA" id="ARBA00022729"/>
    </source>
</evidence>
<dbReference type="AlphaFoldDB" id="A0A4Y2KZ87"/>
<dbReference type="PRINTS" id="PR00261">
    <property type="entry name" value="LDLRECEPTOR"/>
</dbReference>
<feature type="binding site" evidence="5">
    <location>
        <position position="374"/>
    </location>
    <ligand>
        <name>cyanocob(III)alamin</name>
        <dbReference type="ChEBI" id="CHEBI:17439"/>
    </ligand>
</feature>
<evidence type="ECO:0000256" key="2">
    <source>
        <dbReference type="ARBA" id="ARBA00022525"/>
    </source>
</evidence>
<dbReference type="Proteomes" id="UP000499080">
    <property type="component" value="Unassembled WGS sequence"/>
</dbReference>
<feature type="binding site" evidence="5">
    <location>
        <position position="330"/>
    </location>
    <ligand>
        <name>cyanocob(III)alamin</name>
        <dbReference type="ChEBI" id="CHEBI:17439"/>
    </ligand>
</feature>
<dbReference type="PROSITE" id="PS50068">
    <property type="entry name" value="LDLRA_2"/>
    <property type="match status" value="3"/>
</dbReference>
<evidence type="ECO:0000256" key="1">
    <source>
        <dbReference type="ARBA" id="ARBA00004613"/>
    </source>
</evidence>
<feature type="disulfide bond" evidence="7">
    <location>
        <begin position="60"/>
        <end position="75"/>
    </location>
</feature>
<feature type="disulfide bond" evidence="7">
    <location>
        <begin position="48"/>
        <end position="66"/>
    </location>
</feature>
<dbReference type="CDD" id="cd00112">
    <property type="entry name" value="LDLa"/>
    <property type="match status" value="3"/>
</dbReference>
<protein>
    <submittedName>
        <fullName evidence="8">Vitellogenin receptor</fullName>
    </submittedName>
</protein>
<comment type="caution">
    <text evidence="7">Lacks conserved residue(s) required for the propagation of feature annotation.</text>
</comment>
<dbReference type="PROSITE" id="PS01209">
    <property type="entry name" value="LDLRA_1"/>
    <property type="match status" value="1"/>
</dbReference>